<name>A0A846MV03_9PROT</name>
<organism evidence="2 3">
    <name type="scientific">Rhizomicrobium palustre</name>
    <dbReference type="NCBI Taxonomy" id="189966"/>
    <lineage>
        <taxon>Bacteria</taxon>
        <taxon>Pseudomonadati</taxon>
        <taxon>Pseudomonadota</taxon>
        <taxon>Alphaproteobacteria</taxon>
        <taxon>Micropepsales</taxon>
        <taxon>Micropepsaceae</taxon>
        <taxon>Rhizomicrobium</taxon>
    </lineage>
</organism>
<keyword evidence="3" id="KW-1185">Reference proteome</keyword>
<accession>A0A846MV03</accession>
<keyword evidence="1" id="KW-0732">Signal</keyword>
<evidence type="ECO:0000313" key="2">
    <source>
        <dbReference type="EMBL" id="NIK87059.1"/>
    </source>
</evidence>
<sequence length="175" mass="19292">MRRALFLSPLFFAVAASASSPEPDRAAIAAVAETCNSEGAFGYHFGEKNAQPRDTGISPFEIEGLNTQRDGLFEVSAAAWFGKAPMSDEDRRALTTWVYHAIETQVTARRHFAIRAQHKDGVTYYSDPDIKKGFALDLSRDPLRVRIVCSDQSLKRKAWKQVKGVDGASTDTPTP</sequence>
<proteinExistence type="predicted"/>
<protein>
    <submittedName>
        <fullName evidence="2">Uncharacterized protein</fullName>
    </submittedName>
</protein>
<comment type="caution">
    <text evidence="2">The sequence shown here is derived from an EMBL/GenBank/DDBJ whole genome shotgun (WGS) entry which is preliminary data.</text>
</comment>
<feature type="signal peptide" evidence="1">
    <location>
        <begin position="1"/>
        <end position="18"/>
    </location>
</feature>
<evidence type="ECO:0000256" key="1">
    <source>
        <dbReference type="SAM" id="SignalP"/>
    </source>
</evidence>
<dbReference type="RefSeq" id="WP_167080314.1">
    <property type="nucleotide sequence ID" value="NZ_BAAADC010000001.1"/>
</dbReference>
<dbReference type="AlphaFoldDB" id="A0A846MV03"/>
<evidence type="ECO:0000313" key="3">
    <source>
        <dbReference type="Proteomes" id="UP000570514"/>
    </source>
</evidence>
<reference evidence="2 3" key="1">
    <citation type="submission" date="2020-03" db="EMBL/GenBank/DDBJ databases">
        <title>Genomic Encyclopedia of Type Strains, Phase IV (KMG-IV): sequencing the most valuable type-strain genomes for metagenomic binning, comparative biology and taxonomic classification.</title>
        <authorList>
            <person name="Goeker M."/>
        </authorList>
    </citation>
    <scope>NUCLEOTIDE SEQUENCE [LARGE SCALE GENOMIC DNA]</scope>
    <source>
        <strain evidence="2 3">DSM 19867</strain>
    </source>
</reference>
<feature type="chain" id="PRO_5032384591" evidence="1">
    <location>
        <begin position="19"/>
        <end position="175"/>
    </location>
</feature>
<dbReference type="EMBL" id="JAASRM010000001">
    <property type="protein sequence ID" value="NIK87059.1"/>
    <property type="molecule type" value="Genomic_DNA"/>
</dbReference>
<gene>
    <name evidence="2" type="ORF">FHS83_000377</name>
</gene>
<dbReference type="Proteomes" id="UP000570514">
    <property type="component" value="Unassembled WGS sequence"/>
</dbReference>